<comment type="caution">
    <text evidence="9">The sequence shown here is derived from an EMBL/GenBank/DDBJ whole genome shotgun (WGS) entry which is preliminary data.</text>
</comment>
<dbReference type="PANTHER" id="PTHR43304:SF1">
    <property type="entry name" value="PAC DOMAIN-CONTAINING PROTEIN"/>
    <property type="match status" value="1"/>
</dbReference>
<dbReference type="InterPro" id="IPR001610">
    <property type="entry name" value="PAC"/>
</dbReference>
<evidence type="ECO:0000313" key="9">
    <source>
        <dbReference type="EMBL" id="KAB2817634.1"/>
    </source>
</evidence>
<dbReference type="SMART" id="SM00387">
    <property type="entry name" value="HATPase_c"/>
    <property type="match status" value="1"/>
</dbReference>
<dbReference type="CDD" id="cd00082">
    <property type="entry name" value="HisKA"/>
    <property type="match status" value="1"/>
</dbReference>
<dbReference type="InterPro" id="IPR035965">
    <property type="entry name" value="PAS-like_dom_sf"/>
</dbReference>
<organism evidence="9 10">
    <name type="scientific">Phaeocystidibacter marisrubri</name>
    <dbReference type="NCBI Taxonomy" id="1577780"/>
    <lineage>
        <taxon>Bacteria</taxon>
        <taxon>Pseudomonadati</taxon>
        <taxon>Bacteroidota</taxon>
        <taxon>Flavobacteriia</taxon>
        <taxon>Flavobacteriales</taxon>
        <taxon>Phaeocystidibacteraceae</taxon>
        <taxon>Phaeocystidibacter</taxon>
    </lineage>
</organism>
<dbReference type="InterPro" id="IPR036097">
    <property type="entry name" value="HisK_dim/P_sf"/>
</dbReference>
<evidence type="ECO:0000256" key="3">
    <source>
        <dbReference type="ARBA" id="ARBA00022553"/>
    </source>
</evidence>
<keyword evidence="4" id="KW-0808">Transferase</keyword>
<dbReference type="Gene3D" id="3.30.450.20">
    <property type="entry name" value="PAS domain"/>
    <property type="match status" value="2"/>
</dbReference>
<dbReference type="CDD" id="cd00130">
    <property type="entry name" value="PAS"/>
    <property type="match status" value="2"/>
</dbReference>
<dbReference type="Pfam" id="PF00512">
    <property type="entry name" value="HisKA"/>
    <property type="match status" value="1"/>
</dbReference>
<dbReference type="InterPro" id="IPR013655">
    <property type="entry name" value="PAS_fold_3"/>
</dbReference>
<dbReference type="PROSITE" id="PS50113">
    <property type="entry name" value="PAC"/>
    <property type="match status" value="2"/>
</dbReference>
<dbReference type="NCBIfam" id="TIGR00229">
    <property type="entry name" value="sensory_box"/>
    <property type="match status" value="2"/>
</dbReference>
<feature type="domain" description="PAC" evidence="8">
    <location>
        <begin position="215"/>
        <end position="267"/>
    </location>
</feature>
<dbReference type="InterPro" id="IPR013767">
    <property type="entry name" value="PAS_fold"/>
</dbReference>
<dbReference type="PRINTS" id="PR00344">
    <property type="entry name" value="BCTRLSENSOR"/>
</dbReference>
<keyword evidence="3" id="KW-0597">Phosphoprotein</keyword>
<dbReference type="SMART" id="SM00091">
    <property type="entry name" value="PAS"/>
    <property type="match status" value="2"/>
</dbReference>
<dbReference type="SMART" id="SM00388">
    <property type="entry name" value="HisKA"/>
    <property type="match status" value="1"/>
</dbReference>
<gene>
    <name evidence="9" type="ORF">F8C82_04320</name>
</gene>
<dbReference type="InterPro" id="IPR003661">
    <property type="entry name" value="HisK_dim/P_dom"/>
</dbReference>
<dbReference type="SMART" id="SM00086">
    <property type="entry name" value="PAC"/>
    <property type="match status" value="2"/>
</dbReference>
<evidence type="ECO:0000256" key="4">
    <source>
        <dbReference type="ARBA" id="ARBA00022679"/>
    </source>
</evidence>
<dbReference type="SUPFAM" id="SSF55874">
    <property type="entry name" value="ATPase domain of HSP90 chaperone/DNA topoisomerase II/histidine kinase"/>
    <property type="match status" value="1"/>
</dbReference>
<dbReference type="EMBL" id="WBVQ01000001">
    <property type="protein sequence ID" value="KAB2817634.1"/>
    <property type="molecule type" value="Genomic_DNA"/>
</dbReference>
<reference evidence="9 10" key="1">
    <citation type="submission" date="2019-10" db="EMBL/GenBank/DDBJ databases">
        <title>Genome sequence of Phaeocystidibacter marisrubri JCM30614 (type strain).</title>
        <authorList>
            <person name="Bowman J.P."/>
        </authorList>
    </citation>
    <scope>NUCLEOTIDE SEQUENCE [LARGE SCALE GENOMIC DNA]</scope>
    <source>
        <strain evidence="9 10">JCM 30614</strain>
    </source>
</reference>
<feature type="domain" description="PAS" evidence="7">
    <location>
        <begin position="155"/>
        <end position="212"/>
    </location>
</feature>
<dbReference type="Gene3D" id="1.10.287.130">
    <property type="match status" value="1"/>
</dbReference>
<dbReference type="InterPro" id="IPR000700">
    <property type="entry name" value="PAS-assoc_C"/>
</dbReference>
<evidence type="ECO:0000256" key="5">
    <source>
        <dbReference type="ARBA" id="ARBA00022777"/>
    </source>
</evidence>
<name>A0A6L3ZIC5_9FLAO</name>
<dbReference type="PROSITE" id="PS50112">
    <property type="entry name" value="PAS"/>
    <property type="match status" value="2"/>
</dbReference>
<keyword evidence="10" id="KW-1185">Reference proteome</keyword>
<dbReference type="EC" id="2.7.13.3" evidence="2"/>
<dbReference type="InterPro" id="IPR036890">
    <property type="entry name" value="HATPase_C_sf"/>
</dbReference>
<evidence type="ECO:0000256" key="2">
    <source>
        <dbReference type="ARBA" id="ARBA00012438"/>
    </source>
</evidence>
<dbReference type="PROSITE" id="PS50109">
    <property type="entry name" value="HIS_KIN"/>
    <property type="match status" value="1"/>
</dbReference>
<dbReference type="InterPro" id="IPR005467">
    <property type="entry name" value="His_kinase_dom"/>
</dbReference>
<comment type="catalytic activity">
    <reaction evidence="1">
        <text>ATP + protein L-histidine = ADP + protein N-phospho-L-histidine.</text>
        <dbReference type="EC" id="2.7.13.3"/>
    </reaction>
</comment>
<sequence length="623" mass="70520">MEYFQKNCYSSCLTLRLKGFILVFSVGFLKNRVTLKSKIKTNTDWFSHYWADRNSVWVRVTKDNNVEVFPGGQNILPLPEGDALDLGELPTSLISAVYRVRKSRATEWLQFTGRNERCLSARVEFKADASVFIDIDLRCQPNFDWSRYDGFSVGVLIADASKNLVYANESAANLLGYSTAQEVLLQNPSELLHPDDWQNVKRLFAERRAEGSSHIEDVFRFRRREGGDKWLKAVVSPITDPNNVITHYISVIVSINEEKLIEHRLIRSEERLRSIFYRAQAGVVLANSQGRIIAANSAFCEMVGFESEREARRVSLPEVTVAEDRIREKELFDDLLQNRRSHYRIEKRYIHQDGHTTWTDAIVSAIYEDGKDEPVNYISIVQNIQQAKENEQRMLALNELKDKFFSILSHDLKNPIAAVIGLSDLALHSAKEGKMDDVLEMLNMIQVSSNRVHDLLINVLDWSRSQQGSLTFSPEEVSLDAIIDEVSDLLELSCLQKEVNLITDIPSGTSIKADIHMLKSILLNLTTNALKYTERGGEIVIKVEKTGSGFFFSVEDSGIGMSVDQLERLKHMEPPQRSNGTEDEPGSGLGLILVKEFVQAHGSELMVVSEEGKGSTFSFYLPS</sequence>
<evidence type="ECO:0000313" key="10">
    <source>
        <dbReference type="Proteomes" id="UP000484164"/>
    </source>
</evidence>
<dbReference type="Pfam" id="PF02518">
    <property type="entry name" value="HATPase_c"/>
    <property type="match status" value="1"/>
</dbReference>
<evidence type="ECO:0000259" key="7">
    <source>
        <dbReference type="PROSITE" id="PS50112"/>
    </source>
</evidence>
<proteinExistence type="predicted"/>
<dbReference type="OrthoDB" id="9808408at2"/>
<dbReference type="InterPro" id="IPR000014">
    <property type="entry name" value="PAS"/>
</dbReference>
<dbReference type="PANTHER" id="PTHR43304">
    <property type="entry name" value="PHYTOCHROME-LIKE PROTEIN CPH1"/>
    <property type="match status" value="1"/>
</dbReference>
<dbReference type="Pfam" id="PF08447">
    <property type="entry name" value="PAS_3"/>
    <property type="match status" value="1"/>
</dbReference>
<dbReference type="Pfam" id="PF00989">
    <property type="entry name" value="PAS"/>
    <property type="match status" value="1"/>
</dbReference>
<evidence type="ECO:0000259" key="6">
    <source>
        <dbReference type="PROSITE" id="PS50109"/>
    </source>
</evidence>
<protein>
    <recommendedName>
        <fullName evidence="2">histidine kinase</fullName>
        <ecNumber evidence="2">2.7.13.3</ecNumber>
    </recommendedName>
</protein>
<dbReference type="InterPro" id="IPR004358">
    <property type="entry name" value="Sig_transdc_His_kin-like_C"/>
</dbReference>
<dbReference type="GO" id="GO:0006355">
    <property type="term" value="P:regulation of DNA-templated transcription"/>
    <property type="evidence" value="ECO:0007669"/>
    <property type="project" value="InterPro"/>
</dbReference>
<dbReference type="InterPro" id="IPR052162">
    <property type="entry name" value="Sensor_kinase/Photoreceptor"/>
</dbReference>
<dbReference type="GO" id="GO:0000155">
    <property type="term" value="F:phosphorelay sensor kinase activity"/>
    <property type="evidence" value="ECO:0007669"/>
    <property type="project" value="InterPro"/>
</dbReference>
<dbReference type="AlphaFoldDB" id="A0A6L3ZIC5"/>
<accession>A0A6L3ZIC5</accession>
<dbReference type="Gene3D" id="3.30.565.10">
    <property type="entry name" value="Histidine kinase-like ATPase, C-terminal domain"/>
    <property type="match status" value="1"/>
</dbReference>
<dbReference type="InterPro" id="IPR003594">
    <property type="entry name" value="HATPase_dom"/>
</dbReference>
<dbReference type="SUPFAM" id="SSF47384">
    <property type="entry name" value="Homodimeric domain of signal transducing histidine kinase"/>
    <property type="match status" value="1"/>
</dbReference>
<evidence type="ECO:0000259" key="8">
    <source>
        <dbReference type="PROSITE" id="PS50113"/>
    </source>
</evidence>
<feature type="domain" description="PAC" evidence="8">
    <location>
        <begin position="343"/>
        <end position="396"/>
    </location>
</feature>
<dbReference type="Proteomes" id="UP000484164">
    <property type="component" value="Unassembled WGS sequence"/>
</dbReference>
<feature type="domain" description="PAS" evidence="7">
    <location>
        <begin position="268"/>
        <end position="339"/>
    </location>
</feature>
<keyword evidence="5 9" id="KW-0418">Kinase</keyword>
<feature type="domain" description="Histidine kinase" evidence="6">
    <location>
        <begin position="407"/>
        <end position="623"/>
    </location>
</feature>
<dbReference type="SUPFAM" id="SSF55785">
    <property type="entry name" value="PYP-like sensor domain (PAS domain)"/>
    <property type="match status" value="2"/>
</dbReference>
<evidence type="ECO:0000256" key="1">
    <source>
        <dbReference type="ARBA" id="ARBA00000085"/>
    </source>
</evidence>